<dbReference type="Pfam" id="PF00756">
    <property type="entry name" value="Esterase"/>
    <property type="match status" value="1"/>
</dbReference>
<evidence type="ECO:0000313" key="3">
    <source>
        <dbReference type="EMBL" id="QHN37554.1"/>
    </source>
</evidence>
<dbReference type="InterPro" id="IPR050583">
    <property type="entry name" value="Mycobacterial_A85_antigen"/>
</dbReference>
<accession>A0ABX6INR3</accession>
<keyword evidence="2" id="KW-0732">Signal</keyword>
<dbReference type="SUPFAM" id="SSF53474">
    <property type="entry name" value="alpha/beta-Hydrolases"/>
    <property type="match status" value="1"/>
</dbReference>
<gene>
    <name evidence="3" type="ORF">GII31_12720</name>
</gene>
<name>A0ABX6INR3_9ACTN</name>
<dbReference type="EMBL" id="CP045809">
    <property type="protein sequence ID" value="QHN37554.1"/>
    <property type="molecule type" value="Genomic_DNA"/>
</dbReference>
<keyword evidence="4" id="KW-1185">Reference proteome</keyword>
<evidence type="ECO:0000256" key="1">
    <source>
        <dbReference type="SAM" id="MobiDB-lite"/>
    </source>
</evidence>
<organism evidence="3 4">
    <name type="scientific">Gordonia pseudamarae</name>
    <dbReference type="NCBI Taxonomy" id="2831662"/>
    <lineage>
        <taxon>Bacteria</taxon>
        <taxon>Bacillati</taxon>
        <taxon>Actinomycetota</taxon>
        <taxon>Actinomycetes</taxon>
        <taxon>Mycobacteriales</taxon>
        <taxon>Gordoniaceae</taxon>
        <taxon>Gordonia</taxon>
    </lineage>
</organism>
<protein>
    <submittedName>
        <fullName evidence="3">Esterase family protein</fullName>
    </submittedName>
</protein>
<dbReference type="InterPro" id="IPR000801">
    <property type="entry name" value="Esterase-like"/>
</dbReference>
<feature type="signal peptide" evidence="2">
    <location>
        <begin position="1"/>
        <end position="39"/>
    </location>
</feature>
<proteinExistence type="predicted"/>
<dbReference type="Proteomes" id="UP001059836">
    <property type="component" value="Chromosome"/>
</dbReference>
<feature type="region of interest" description="Disordered" evidence="1">
    <location>
        <begin position="37"/>
        <end position="58"/>
    </location>
</feature>
<dbReference type="PANTHER" id="PTHR48098:SF1">
    <property type="entry name" value="DIACYLGLYCEROL ACYLTRANSFERASE_MYCOLYLTRANSFERASE AG85A"/>
    <property type="match status" value="1"/>
</dbReference>
<dbReference type="Gene3D" id="3.40.50.1820">
    <property type="entry name" value="alpha/beta hydrolase"/>
    <property type="match status" value="1"/>
</dbReference>
<dbReference type="PANTHER" id="PTHR48098">
    <property type="entry name" value="ENTEROCHELIN ESTERASE-RELATED"/>
    <property type="match status" value="1"/>
</dbReference>
<dbReference type="InterPro" id="IPR029058">
    <property type="entry name" value="AB_hydrolase_fold"/>
</dbReference>
<sequence length="355" mass="37722">MLPVVRSTARAVRRPTAVLAGVLTALLTLSVFVSSPATADPRSDAAPRNHAVPGSDDGRLHSLTHIGDNLWQATAYSAAMDAEIPLSIIRPAGTPAGAPTFYLLNGAGGGEDGANWLAQTDILKLFADKRVNVVIPQKGIGTYYTDWIRRDPVIGQPMWQTFLTRELPRAVNTSLRTNGVNAIGGMSMSATSVLNLAIAAPALYQGVAAYSGCARTSTLDGYSAVRGTVYMANKANTDNMWGPFGSPLWTKYDPYVNAHKLRGLSLYLSSGTGTAGRYDKPGLQAPGAPSLGEQVVVGGLLEAAAHNCTSAMAARLRQLGIPATVHLSDSGTHSWRYWQDELHRSWPTVAAALRR</sequence>
<evidence type="ECO:0000313" key="4">
    <source>
        <dbReference type="Proteomes" id="UP001059836"/>
    </source>
</evidence>
<evidence type="ECO:0000256" key="2">
    <source>
        <dbReference type="SAM" id="SignalP"/>
    </source>
</evidence>
<feature type="chain" id="PRO_5045776496" evidence="2">
    <location>
        <begin position="40"/>
        <end position="355"/>
    </location>
</feature>
<reference evidence="3" key="1">
    <citation type="journal article" date="2021" name="Nat. Microbiol.">
        <title>Cocultivation of an ultrasmall environmental parasitic bacterium with lytic ability against bacteria associated with wastewater foams.</title>
        <authorList>
            <person name="Batinovic S."/>
            <person name="Rose J.J.A."/>
            <person name="Ratcliffe J."/>
            <person name="Seviour R.J."/>
            <person name="Petrovski S."/>
        </authorList>
    </citation>
    <scope>NUCLEOTIDE SEQUENCE</scope>
    <source>
        <strain evidence="3">CON9</strain>
    </source>
</reference>